<gene>
    <name evidence="1" type="ORF">BG258_19480</name>
</gene>
<evidence type="ECO:0000313" key="2">
    <source>
        <dbReference type="Proteomes" id="UP000094784"/>
    </source>
</evidence>
<evidence type="ECO:0000313" key="1">
    <source>
        <dbReference type="EMBL" id="ODV54236.1"/>
    </source>
</evidence>
<dbReference type="Proteomes" id="UP000094784">
    <property type="component" value="Unassembled WGS sequence"/>
</dbReference>
<organism evidence="1 2">
    <name type="scientific">Lysinibacillus fusiformis</name>
    <dbReference type="NCBI Taxonomy" id="28031"/>
    <lineage>
        <taxon>Bacteria</taxon>
        <taxon>Bacillati</taxon>
        <taxon>Bacillota</taxon>
        <taxon>Bacilli</taxon>
        <taxon>Bacillales</taxon>
        <taxon>Bacillaceae</taxon>
        <taxon>Lysinibacillus</taxon>
    </lineage>
</organism>
<dbReference type="EMBL" id="MECQ01000002">
    <property type="protein sequence ID" value="ODV54236.1"/>
    <property type="molecule type" value="Genomic_DNA"/>
</dbReference>
<protein>
    <submittedName>
        <fullName evidence="1">Uncharacterized protein</fullName>
    </submittedName>
</protein>
<dbReference type="AlphaFoldDB" id="A0A1E4R196"/>
<sequence length="66" mass="7720">MNQIFSIVLKDNKKAKLVGFDKGSEWYQIALESLVDFKIFGFFLSNAIKYVKIVLEDKQNYTEIHC</sequence>
<accession>A0A1E4R196</accession>
<reference evidence="1 2" key="1">
    <citation type="submission" date="2016-09" db="EMBL/GenBank/DDBJ databases">
        <title>Draft genome sequence of the soil isolate, Lysinibacillus fusiformis M5, a potential hypoxanthine producer.</title>
        <authorList>
            <person name="Gallegos-Monterrosa R."/>
            <person name="Maroti G."/>
            <person name="Balint B."/>
            <person name="Kovacs A.T."/>
        </authorList>
    </citation>
    <scope>NUCLEOTIDE SEQUENCE [LARGE SCALE GENOMIC DNA]</scope>
    <source>
        <strain evidence="1 2">M5</strain>
    </source>
</reference>
<comment type="caution">
    <text evidence="1">The sequence shown here is derived from an EMBL/GenBank/DDBJ whole genome shotgun (WGS) entry which is preliminary data.</text>
</comment>
<name>A0A1E4R196_9BACI</name>
<proteinExistence type="predicted"/>